<evidence type="ECO:0000256" key="5">
    <source>
        <dbReference type="ARBA" id="ARBA00023143"/>
    </source>
</evidence>
<evidence type="ECO:0000313" key="8">
    <source>
        <dbReference type="Proteomes" id="UP000050836"/>
    </source>
</evidence>
<gene>
    <name evidence="7" type="ORF">ARC78_01760</name>
</gene>
<keyword evidence="7" id="KW-0966">Cell projection</keyword>
<dbReference type="InterPro" id="IPR001029">
    <property type="entry name" value="Flagellin_N"/>
</dbReference>
<dbReference type="OrthoDB" id="9768249at2"/>
<dbReference type="SUPFAM" id="SSF64518">
    <property type="entry name" value="Phase 1 flagellin"/>
    <property type="match status" value="1"/>
</dbReference>
<evidence type="ECO:0000256" key="1">
    <source>
        <dbReference type="ARBA" id="ARBA00004365"/>
    </source>
</evidence>
<evidence type="ECO:0000259" key="6">
    <source>
        <dbReference type="Pfam" id="PF00669"/>
    </source>
</evidence>
<dbReference type="Proteomes" id="UP000050836">
    <property type="component" value="Unassembled WGS sequence"/>
</dbReference>
<dbReference type="AlphaFoldDB" id="A0A0R0A315"/>
<proteinExistence type="inferred from homology"/>
<comment type="caution">
    <text evidence="7">The sequence shown here is derived from an EMBL/GenBank/DDBJ whole genome shotgun (WGS) entry which is preliminary data.</text>
</comment>
<sequence length="400" mass="42013">MNNRISSSMMYDQSVFLMMSKQSKLSHLEQQLATGKKIVTAKDDPVASGAAVGMDRILAELKQLGANAGSAQNRLGLQENALAQAGELLQRVSDLSIQANNAALSVDDRKAVANELKSIKEQMLALSNSSDGSGRYLFGGAADGAAPFTLSNGSVIYNGDQNQRMVEVAPGTFIKDTLPGSEIFLRIRTGDGTVDGGAVAGNAGQAVLTDVSRDGSGSWDGSSYTLRFTAADTYEVVDASNTVVGTGNYASGEDIVFEGLRVRIEGTPVAGDAFNAGPAGTRDVFSTLDKLVQTLEMDTSTLAGRTAQQNALQASIRDVSRAAEALIDARAAGGAQLKSIDDAAALREANSVTLQTSLSQLRDLDYAEAIGQYKLEGAALQAAQTIFTQMQSMSLFNMIR</sequence>
<protein>
    <submittedName>
        <fullName evidence="7">Flagellar biosynthesis protein FlgL</fullName>
    </submittedName>
</protein>
<dbReference type="PANTHER" id="PTHR42792">
    <property type="entry name" value="FLAGELLIN"/>
    <property type="match status" value="1"/>
</dbReference>
<keyword evidence="8" id="KW-1185">Reference proteome</keyword>
<name>A0A0R0A315_9GAMM</name>
<keyword evidence="4" id="KW-0964">Secreted</keyword>
<comment type="similarity">
    <text evidence="3">Belongs to the bacterial flagellin family.</text>
</comment>
<dbReference type="Pfam" id="PF00669">
    <property type="entry name" value="Flagellin_N"/>
    <property type="match status" value="1"/>
</dbReference>
<evidence type="ECO:0000256" key="2">
    <source>
        <dbReference type="ARBA" id="ARBA00004613"/>
    </source>
</evidence>
<organism evidence="7 8">
    <name type="scientific">Stenotrophomonas pictorum JCM 9942</name>
    <dbReference type="NCBI Taxonomy" id="1236960"/>
    <lineage>
        <taxon>Bacteria</taxon>
        <taxon>Pseudomonadati</taxon>
        <taxon>Pseudomonadota</taxon>
        <taxon>Gammaproteobacteria</taxon>
        <taxon>Lysobacterales</taxon>
        <taxon>Lysobacteraceae</taxon>
        <taxon>Stenotrophomonas</taxon>
    </lineage>
</organism>
<dbReference type="PANTHER" id="PTHR42792:SF1">
    <property type="entry name" value="FLAGELLAR HOOK-ASSOCIATED PROTEIN 3"/>
    <property type="match status" value="1"/>
</dbReference>
<dbReference type="GO" id="GO:0071973">
    <property type="term" value="P:bacterial-type flagellum-dependent cell motility"/>
    <property type="evidence" value="ECO:0007669"/>
    <property type="project" value="InterPro"/>
</dbReference>
<keyword evidence="7" id="KW-0969">Cilium</keyword>
<dbReference type="GO" id="GO:0005198">
    <property type="term" value="F:structural molecule activity"/>
    <property type="evidence" value="ECO:0007669"/>
    <property type="project" value="InterPro"/>
</dbReference>
<dbReference type="GO" id="GO:0009424">
    <property type="term" value="C:bacterial-type flagellum hook"/>
    <property type="evidence" value="ECO:0007669"/>
    <property type="project" value="InterPro"/>
</dbReference>
<evidence type="ECO:0000256" key="3">
    <source>
        <dbReference type="ARBA" id="ARBA00005709"/>
    </source>
</evidence>
<dbReference type="RefSeq" id="WP_054657818.1">
    <property type="nucleotide sequence ID" value="NZ_BAZI01000038.1"/>
</dbReference>
<dbReference type="GO" id="GO:0005576">
    <property type="term" value="C:extracellular region"/>
    <property type="evidence" value="ECO:0007669"/>
    <property type="project" value="UniProtKB-SubCell"/>
</dbReference>
<feature type="domain" description="Flagellin N-terminal" evidence="6">
    <location>
        <begin position="5"/>
        <end position="141"/>
    </location>
</feature>
<evidence type="ECO:0000313" key="7">
    <source>
        <dbReference type="EMBL" id="KRG39469.1"/>
    </source>
</evidence>
<keyword evidence="7" id="KW-0282">Flagellum</keyword>
<dbReference type="InterPro" id="IPR001492">
    <property type="entry name" value="Flagellin"/>
</dbReference>
<dbReference type="EMBL" id="LLXS01000045">
    <property type="protein sequence ID" value="KRG39469.1"/>
    <property type="molecule type" value="Genomic_DNA"/>
</dbReference>
<comment type="subcellular location">
    <subcellularLocation>
        <location evidence="1">Bacterial flagellum</location>
    </subcellularLocation>
    <subcellularLocation>
        <location evidence="2">Secreted</location>
    </subcellularLocation>
</comment>
<keyword evidence="5" id="KW-0975">Bacterial flagellum</keyword>
<evidence type="ECO:0000256" key="4">
    <source>
        <dbReference type="ARBA" id="ARBA00022525"/>
    </source>
</evidence>
<reference evidence="7 8" key="1">
    <citation type="submission" date="2015-10" db="EMBL/GenBank/DDBJ databases">
        <title>Genome sequencing and analysis of members of genus Stenotrophomonas.</title>
        <authorList>
            <person name="Patil P.P."/>
            <person name="Midha S."/>
            <person name="Patil P.B."/>
        </authorList>
    </citation>
    <scope>NUCLEOTIDE SEQUENCE [LARGE SCALE GENOMIC DNA]</scope>
    <source>
        <strain evidence="7 8">JCM 9942</strain>
    </source>
</reference>
<accession>A0A0R0A315</accession>
<dbReference type="NCBIfam" id="TIGR02550">
    <property type="entry name" value="flagell_flgL"/>
    <property type="match status" value="1"/>
</dbReference>
<dbReference type="Gene3D" id="1.20.1330.10">
    <property type="entry name" value="f41 fragment of flagellin, N-terminal domain"/>
    <property type="match status" value="1"/>
</dbReference>
<dbReference type="InterPro" id="IPR013384">
    <property type="entry name" value="Flagell_FlgL"/>
</dbReference>